<feature type="compositionally biased region" description="Low complexity" evidence="1">
    <location>
        <begin position="185"/>
        <end position="194"/>
    </location>
</feature>
<evidence type="ECO:0000313" key="3">
    <source>
        <dbReference type="Proteomes" id="UP000284706"/>
    </source>
</evidence>
<proteinExistence type="predicted"/>
<keyword evidence="3" id="KW-1185">Reference proteome</keyword>
<sequence length="354" mass="38586">MKPTPIPSPYNSSAPFPFASTSRIPPLDSPHVHFPPTPIMTKTATTHSRAMYDRRPIVVSPNVCELPERGERDLGDGDEGVAEESYFQLESPKMARARASPVFSETSQTFANTQDPPSMAPSESNSQRSSSRTRCHSHPDPLIRLPTAFNDNDNPAPATRVSHRPLLRRHTDPYPGSNSNPLGISQVPSLVSDHSSSDSDSDDPCLSPPLLQLQSISGVAEQPHGDGKGREEGMSHISLHFPGGLSTMPFPAANEADSSICTTKEAKLRPKRPNAGLKRRWNARRHFQGQFEDAVDDAHQYLYGFCQVEDSVGFNIMSGVDGQVVSSSDPHGHEDPCGFVGFYDRELEGCLGGF</sequence>
<dbReference type="Proteomes" id="UP000284706">
    <property type="component" value="Unassembled WGS sequence"/>
</dbReference>
<gene>
    <name evidence="2" type="ORF">CVT26_004778</name>
</gene>
<dbReference type="OrthoDB" id="3204502at2759"/>
<protein>
    <submittedName>
        <fullName evidence="2">Uncharacterized protein</fullName>
    </submittedName>
</protein>
<reference evidence="2 3" key="1">
    <citation type="journal article" date="2018" name="Evol. Lett.">
        <title>Horizontal gene cluster transfer increased hallucinogenic mushroom diversity.</title>
        <authorList>
            <person name="Reynolds H.T."/>
            <person name="Vijayakumar V."/>
            <person name="Gluck-Thaler E."/>
            <person name="Korotkin H.B."/>
            <person name="Matheny P.B."/>
            <person name="Slot J.C."/>
        </authorList>
    </citation>
    <scope>NUCLEOTIDE SEQUENCE [LARGE SCALE GENOMIC DNA]</scope>
    <source>
        <strain evidence="2 3">SRW20</strain>
    </source>
</reference>
<accession>A0A409XZE2</accession>
<evidence type="ECO:0000256" key="1">
    <source>
        <dbReference type="SAM" id="MobiDB-lite"/>
    </source>
</evidence>
<dbReference type="AlphaFoldDB" id="A0A409XZE2"/>
<name>A0A409XZE2_9AGAR</name>
<dbReference type="EMBL" id="NHYE01001393">
    <property type="protein sequence ID" value="PPQ96142.1"/>
    <property type="molecule type" value="Genomic_DNA"/>
</dbReference>
<feature type="compositionally biased region" description="Basic and acidic residues" evidence="1">
    <location>
        <begin position="223"/>
        <end position="234"/>
    </location>
</feature>
<comment type="caution">
    <text evidence="2">The sequence shown here is derived from an EMBL/GenBank/DDBJ whole genome shotgun (WGS) entry which is preliminary data.</text>
</comment>
<organism evidence="2 3">
    <name type="scientific">Gymnopilus dilepis</name>
    <dbReference type="NCBI Taxonomy" id="231916"/>
    <lineage>
        <taxon>Eukaryota</taxon>
        <taxon>Fungi</taxon>
        <taxon>Dikarya</taxon>
        <taxon>Basidiomycota</taxon>
        <taxon>Agaricomycotina</taxon>
        <taxon>Agaricomycetes</taxon>
        <taxon>Agaricomycetidae</taxon>
        <taxon>Agaricales</taxon>
        <taxon>Agaricineae</taxon>
        <taxon>Hymenogastraceae</taxon>
        <taxon>Gymnopilus</taxon>
    </lineage>
</organism>
<feature type="compositionally biased region" description="Low complexity" evidence="1">
    <location>
        <begin position="204"/>
        <end position="217"/>
    </location>
</feature>
<feature type="compositionally biased region" description="Polar residues" evidence="1">
    <location>
        <begin position="9"/>
        <end position="23"/>
    </location>
</feature>
<dbReference type="InParanoid" id="A0A409XZE2"/>
<feature type="region of interest" description="Disordered" evidence="1">
    <location>
        <begin position="87"/>
        <end position="242"/>
    </location>
</feature>
<feature type="region of interest" description="Disordered" evidence="1">
    <location>
        <begin position="1"/>
        <end position="35"/>
    </location>
</feature>
<evidence type="ECO:0000313" key="2">
    <source>
        <dbReference type="EMBL" id="PPQ96142.1"/>
    </source>
</evidence>
<feature type="compositionally biased region" description="Polar residues" evidence="1">
    <location>
        <begin position="103"/>
        <end position="116"/>
    </location>
</feature>